<dbReference type="PIRSF" id="PIRSF006648">
    <property type="entry name" value="DrrB"/>
    <property type="match status" value="1"/>
</dbReference>
<feature type="transmembrane region" description="Helical" evidence="5">
    <location>
        <begin position="69"/>
        <end position="87"/>
    </location>
</feature>
<protein>
    <submittedName>
        <fullName evidence="7">ABC transporter</fullName>
    </submittedName>
</protein>
<evidence type="ECO:0000256" key="2">
    <source>
        <dbReference type="ARBA" id="ARBA00022692"/>
    </source>
</evidence>
<evidence type="ECO:0000259" key="6">
    <source>
        <dbReference type="PROSITE" id="PS51012"/>
    </source>
</evidence>
<name>A0AAQ4CW54_9CREN</name>
<keyword evidence="3 5" id="KW-1133">Transmembrane helix</keyword>
<feature type="transmembrane region" description="Helical" evidence="5">
    <location>
        <begin position="181"/>
        <end position="201"/>
    </location>
</feature>
<dbReference type="Proteomes" id="UP001319921">
    <property type="component" value="Chromosome"/>
</dbReference>
<dbReference type="Pfam" id="PF01061">
    <property type="entry name" value="ABC2_membrane"/>
    <property type="match status" value="1"/>
</dbReference>
<dbReference type="InterPro" id="IPR000412">
    <property type="entry name" value="ABC_2_transport"/>
</dbReference>
<organism evidence="7 8">
    <name type="scientific">Saccharolobus caldissimus</name>
    <dbReference type="NCBI Taxonomy" id="1702097"/>
    <lineage>
        <taxon>Archaea</taxon>
        <taxon>Thermoproteota</taxon>
        <taxon>Thermoprotei</taxon>
        <taxon>Sulfolobales</taxon>
        <taxon>Sulfolobaceae</taxon>
        <taxon>Saccharolobus</taxon>
    </lineage>
</organism>
<dbReference type="InterPro" id="IPR013525">
    <property type="entry name" value="ABC2_TM"/>
</dbReference>
<keyword evidence="2 5" id="KW-0812">Transmembrane</keyword>
<keyword evidence="8" id="KW-1185">Reference proteome</keyword>
<evidence type="ECO:0000256" key="3">
    <source>
        <dbReference type="ARBA" id="ARBA00022989"/>
    </source>
</evidence>
<evidence type="ECO:0000256" key="1">
    <source>
        <dbReference type="ARBA" id="ARBA00004141"/>
    </source>
</evidence>
<evidence type="ECO:0000256" key="4">
    <source>
        <dbReference type="ARBA" id="ARBA00023136"/>
    </source>
</evidence>
<feature type="transmembrane region" description="Helical" evidence="5">
    <location>
        <begin position="235"/>
        <end position="257"/>
    </location>
</feature>
<dbReference type="KEGG" id="scas:SACC_30520"/>
<dbReference type="AlphaFoldDB" id="A0AAQ4CW54"/>
<keyword evidence="4 5" id="KW-0472">Membrane</keyword>
<dbReference type="PANTHER" id="PTHR43229">
    <property type="entry name" value="NODULATION PROTEIN J"/>
    <property type="match status" value="1"/>
</dbReference>
<dbReference type="RefSeq" id="WP_229570695.1">
    <property type="nucleotide sequence ID" value="NZ_AP025226.1"/>
</dbReference>
<evidence type="ECO:0000313" key="7">
    <source>
        <dbReference type="EMBL" id="BDC00036.1"/>
    </source>
</evidence>
<accession>A0AAQ4CW54</accession>
<dbReference type="InterPro" id="IPR047817">
    <property type="entry name" value="ABC2_TM_bact-type"/>
</dbReference>
<dbReference type="GO" id="GO:0043190">
    <property type="term" value="C:ATP-binding cassette (ABC) transporter complex"/>
    <property type="evidence" value="ECO:0007669"/>
    <property type="project" value="InterPro"/>
</dbReference>
<proteinExistence type="predicted"/>
<evidence type="ECO:0000313" key="8">
    <source>
        <dbReference type="Proteomes" id="UP001319921"/>
    </source>
</evidence>
<feature type="domain" description="ABC transmembrane type-2" evidence="6">
    <location>
        <begin position="30"/>
        <end position="260"/>
    </location>
</feature>
<comment type="subcellular location">
    <subcellularLocation>
        <location evidence="1">Membrane</location>
        <topology evidence="1">Multi-pass membrane protein</topology>
    </subcellularLocation>
</comment>
<dbReference type="GeneID" id="68867775"/>
<dbReference type="EMBL" id="AP025226">
    <property type="protein sequence ID" value="BDC00036.1"/>
    <property type="molecule type" value="Genomic_DNA"/>
</dbReference>
<dbReference type="PANTHER" id="PTHR43229:SF6">
    <property type="entry name" value="ABC-TYPE MULTIDRUG TRANSPORT SYSTEM, PERMEASE COMPONENT"/>
    <property type="match status" value="1"/>
</dbReference>
<reference evidence="7 8" key="1">
    <citation type="journal article" date="2022" name="Microbiol. Resour. Announc.">
        <title>Complete Genome Sequence of the Hyperthermophilic and Acidophilic Archaeon Saccharolobus caldissimus Strain HS-3T.</title>
        <authorList>
            <person name="Sakai H.D."/>
            <person name="Kurosawa N."/>
        </authorList>
    </citation>
    <scope>NUCLEOTIDE SEQUENCE [LARGE SCALE GENOMIC DNA]</scope>
    <source>
        <strain evidence="7 8">JCM32116</strain>
    </source>
</reference>
<dbReference type="GO" id="GO:0140359">
    <property type="term" value="F:ABC-type transporter activity"/>
    <property type="evidence" value="ECO:0007669"/>
    <property type="project" value="InterPro"/>
</dbReference>
<feature type="transmembrane region" description="Helical" evidence="5">
    <location>
        <begin position="149"/>
        <end position="174"/>
    </location>
</feature>
<feature type="transmembrane region" description="Helical" evidence="5">
    <location>
        <begin position="113"/>
        <end position="137"/>
    </location>
</feature>
<dbReference type="PROSITE" id="PS51012">
    <property type="entry name" value="ABC_TM2"/>
    <property type="match status" value="1"/>
</dbReference>
<evidence type="ECO:0000256" key="5">
    <source>
        <dbReference type="SAM" id="Phobius"/>
    </source>
</evidence>
<feature type="transmembrane region" description="Helical" evidence="5">
    <location>
        <begin position="32"/>
        <end position="49"/>
    </location>
</feature>
<sequence length="273" mass="30615">MESKGIANIYAKLYAFLYIRGFKVWISYKTQVILTVLSWTLPVFTYYFVGTSLGNNLVERIGVTNYTSFFVIGLAFQGYVSSVITTVSQRIRNEQLYGTIEYYVLSRSGVTSFLLYSALWGFTINTINALVILGIGFSLGVKYHIDLPVSILVIILLIISTLGLAFLSGAFTMVIKQGNPISFFFSTFTTLMTGVVFPVNVMPLPLRDISYALPLTWALETLRETMLEGVSIYQVYFPILILLIFDVILLPLGVFAFKYAFKVARVKGTLGEY</sequence>
<gene>
    <name evidence="7" type="ORF">SACC_30520</name>
</gene>
<dbReference type="InterPro" id="IPR051784">
    <property type="entry name" value="Nod_factor_ABC_transporter"/>
</dbReference>